<dbReference type="InterPro" id="IPR056884">
    <property type="entry name" value="NPHP3-like_N"/>
</dbReference>
<dbReference type="PANTHER" id="PTHR10039:SF15">
    <property type="entry name" value="NACHT DOMAIN-CONTAINING PROTEIN"/>
    <property type="match status" value="1"/>
</dbReference>
<dbReference type="InterPro" id="IPR027417">
    <property type="entry name" value="P-loop_NTPase"/>
</dbReference>
<dbReference type="OrthoDB" id="4502989at2759"/>
<dbReference type="eggNOG" id="ENOG502SXEA">
    <property type="taxonomic scope" value="Eukaryota"/>
</dbReference>
<dbReference type="Pfam" id="PF24883">
    <property type="entry name" value="NPHP3_N"/>
    <property type="match status" value="2"/>
</dbReference>
<evidence type="ECO:0000256" key="1">
    <source>
        <dbReference type="ARBA" id="ARBA00022737"/>
    </source>
</evidence>
<evidence type="ECO:0000313" key="4">
    <source>
        <dbReference type="Proteomes" id="UP000007963"/>
    </source>
</evidence>
<evidence type="ECO:0000259" key="2">
    <source>
        <dbReference type="Pfam" id="PF24883"/>
    </source>
</evidence>
<protein>
    <recommendedName>
        <fullName evidence="2">Nephrocystin 3-like N-terminal domain-containing protein</fullName>
    </recommendedName>
</protein>
<keyword evidence="1" id="KW-0677">Repeat</keyword>
<feature type="domain" description="Nephrocystin 3-like N-terminal" evidence="2">
    <location>
        <begin position="38"/>
        <end position="77"/>
    </location>
</feature>
<dbReference type="VEuPathDB" id="FungiDB:ATEG_08884"/>
<organism evidence="3 4">
    <name type="scientific">Aspergillus terreus (strain NIH 2624 / FGSC A1156)</name>
    <dbReference type="NCBI Taxonomy" id="341663"/>
    <lineage>
        <taxon>Eukaryota</taxon>
        <taxon>Fungi</taxon>
        <taxon>Dikarya</taxon>
        <taxon>Ascomycota</taxon>
        <taxon>Pezizomycotina</taxon>
        <taxon>Eurotiomycetes</taxon>
        <taxon>Eurotiomycetidae</taxon>
        <taxon>Eurotiales</taxon>
        <taxon>Aspergillaceae</taxon>
        <taxon>Aspergillus</taxon>
        <taxon>Aspergillus subgen. Circumdati</taxon>
    </lineage>
</organism>
<dbReference type="AlphaFoldDB" id="Q0CBQ0"/>
<dbReference type="PANTHER" id="PTHR10039">
    <property type="entry name" value="AMELOGENIN"/>
    <property type="match status" value="1"/>
</dbReference>
<dbReference type="Proteomes" id="UP000007963">
    <property type="component" value="Unassembled WGS sequence"/>
</dbReference>
<gene>
    <name evidence="3" type="ORF">ATEG_08884</name>
</gene>
<dbReference type="RefSeq" id="XP_001217470.1">
    <property type="nucleotide sequence ID" value="XM_001217469.1"/>
</dbReference>
<feature type="domain" description="Nephrocystin 3-like N-terminal" evidence="2">
    <location>
        <begin position="81"/>
        <end position="169"/>
    </location>
</feature>
<name>Q0CBQ0_ASPTN</name>
<proteinExistence type="predicted"/>
<dbReference type="HOGENOM" id="CLU_000288_34_5_1"/>
<sequence length="240" mass="27258">MSLRKKARLSREIVTSTFFSHLWEIRSGKQDQCSAVEGRGQWMLQCSEFQDWFKSVGGSTLWCYGIPGGGKTVLTTHSEFDLLSSIAWQLANYYVGIPPALREFRDKNAGKKGNPTSKEWITLIKELSRSFPKTYIFIDALDECPKRNRDEFIRSLKDLEESTLLFLSSRPIVLPVQFSKIQRVEISAAASDMKTYLKTEINSRSRLSKFAARDPNLESDIINSLIRNAAGINTVQIPQP</sequence>
<dbReference type="EMBL" id="CH476606">
    <property type="protein sequence ID" value="EAU31016.1"/>
    <property type="molecule type" value="Genomic_DNA"/>
</dbReference>
<dbReference type="GeneID" id="4323468"/>
<accession>Q0CBQ0</accession>
<dbReference type="Gene3D" id="3.40.50.300">
    <property type="entry name" value="P-loop containing nucleotide triphosphate hydrolases"/>
    <property type="match status" value="1"/>
</dbReference>
<reference evidence="4" key="1">
    <citation type="submission" date="2005-09" db="EMBL/GenBank/DDBJ databases">
        <title>Annotation of the Aspergillus terreus NIH2624 genome.</title>
        <authorList>
            <person name="Birren B.W."/>
            <person name="Lander E.S."/>
            <person name="Galagan J.E."/>
            <person name="Nusbaum C."/>
            <person name="Devon K."/>
            <person name="Henn M."/>
            <person name="Ma L.-J."/>
            <person name="Jaffe D.B."/>
            <person name="Butler J."/>
            <person name="Alvarez P."/>
            <person name="Gnerre S."/>
            <person name="Grabherr M."/>
            <person name="Kleber M."/>
            <person name="Mauceli E.W."/>
            <person name="Brockman W."/>
            <person name="Rounsley S."/>
            <person name="Young S.K."/>
            <person name="LaButti K."/>
            <person name="Pushparaj V."/>
            <person name="DeCaprio D."/>
            <person name="Crawford M."/>
            <person name="Koehrsen M."/>
            <person name="Engels R."/>
            <person name="Montgomery P."/>
            <person name="Pearson M."/>
            <person name="Howarth C."/>
            <person name="Larson L."/>
            <person name="Luoma S."/>
            <person name="White J."/>
            <person name="Alvarado L."/>
            <person name="Kodira C.D."/>
            <person name="Zeng Q."/>
            <person name="Oleary S."/>
            <person name="Yandava C."/>
            <person name="Denning D.W."/>
            <person name="Nierman W.C."/>
            <person name="Milne T."/>
            <person name="Madden K."/>
        </authorList>
    </citation>
    <scope>NUCLEOTIDE SEQUENCE [LARGE SCALE GENOMIC DNA]</scope>
    <source>
        <strain evidence="4">NIH 2624 / FGSC A1156</strain>
    </source>
</reference>
<evidence type="ECO:0000313" key="3">
    <source>
        <dbReference type="EMBL" id="EAU31016.1"/>
    </source>
</evidence>
<dbReference type="STRING" id="341663.Q0CBQ0"/>